<name>A0A7I8L277_SPIIN</name>
<proteinExistence type="predicted"/>
<protein>
    <submittedName>
        <fullName evidence="1">Uncharacterized protein</fullName>
    </submittedName>
</protein>
<organism evidence="1 2">
    <name type="scientific">Spirodela intermedia</name>
    <name type="common">Intermediate duckweed</name>
    <dbReference type="NCBI Taxonomy" id="51605"/>
    <lineage>
        <taxon>Eukaryota</taxon>
        <taxon>Viridiplantae</taxon>
        <taxon>Streptophyta</taxon>
        <taxon>Embryophyta</taxon>
        <taxon>Tracheophyta</taxon>
        <taxon>Spermatophyta</taxon>
        <taxon>Magnoliopsida</taxon>
        <taxon>Liliopsida</taxon>
        <taxon>Araceae</taxon>
        <taxon>Lemnoideae</taxon>
        <taxon>Spirodela</taxon>
    </lineage>
</organism>
<gene>
    <name evidence="1" type="ORF">SI8410_10014831</name>
</gene>
<keyword evidence="2" id="KW-1185">Reference proteome</keyword>
<accession>A0A7I8L277</accession>
<dbReference type="AlphaFoldDB" id="A0A7I8L277"/>
<dbReference type="EMBL" id="LR746273">
    <property type="protein sequence ID" value="CAA7404153.1"/>
    <property type="molecule type" value="Genomic_DNA"/>
</dbReference>
<evidence type="ECO:0000313" key="1">
    <source>
        <dbReference type="EMBL" id="CAA7404153.1"/>
    </source>
</evidence>
<reference evidence="1" key="1">
    <citation type="submission" date="2020-02" db="EMBL/GenBank/DDBJ databases">
        <authorList>
            <person name="Scholz U."/>
            <person name="Mascher M."/>
            <person name="Fiebig A."/>
        </authorList>
    </citation>
    <scope>NUCLEOTIDE SEQUENCE</scope>
</reference>
<sequence length="26" mass="3211">MQIILNFLNILHQGELLYLWYMLMIS</sequence>
<evidence type="ECO:0000313" key="2">
    <source>
        <dbReference type="Proteomes" id="UP000663760"/>
    </source>
</evidence>
<dbReference type="Proteomes" id="UP000663760">
    <property type="component" value="Chromosome 10"/>
</dbReference>